<keyword evidence="2" id="KW-1185">Reference proteome</keyword>
<comment type="caution">
    <text evidence="1">The sequence shown here is derived from an EMBL/GenBank/DDBJ whole genome shotgun (WGS) entry which is preliminary data.</text>
</comment>
<proteinExistence type="predicted"/>
<reference evidence="1" key="1">
    <citation type="submission" date="2022-08" db="EMBL/GenBank/DDBJ databases">
        <title>Genome Sequence of Fusarium decemcellulare.</title>
        <authorList>
            <person name="Buettner E."/>
        </authorList>
    </citation>
    <scope>NUCLEOTIDE SEQUENCE</scope>
    <source>
        <strain evidence="1">Babe19</strain>
    </source>
</reference>
<protein>
    <submittedName>
        <fullName evidence="1">Uncharacterized protein</fullName>
    </submittedName>
</protein>
<gene>
    <name evidence="1" type="ORF">NM208_g2849</name>
</gene>
<evidence type="ECO:0000313" key="2">
    <source>
        <dbReference type="Proteomes" id="UP001148629"/>
    </source>
</evidence>
<dbReference type="EMBL" id="JANRMS010000178">
    <property type="protein sequence ID" value="KAJ3544815.1"/>
    <property type="molecule type" value="Genomic_DNA"/>
</dbReference>
<dbReference type="Proteomes" id="UP001148629">
    <property type="component" value="Unassembled WGS sequence"/>
</dbReference>
<sequence>MVNVSFIPLAIVATLAAFGEARNCTPKLNHCGHYLLDIGRYYTTIFDELHRAKGYTCLKKEHVTKSLFYCGANGEISSTSSSNHKPREEATMKPKVEFQDAISAPRQNAEVPEKPLGDGTDVREAKVMSVELTDAIAKDKPNYRSRSQITLCGFMLYATLNGIMNGFDGSVMSSINAMDQWHDFFGVERTGSTLGLVMAIFTAGQITGSFFSGFLVDTFGRRAGMAIGSFFIIIGSIVQATSQPLAAFIAGRYIVGIGVPMCSMAAPIYIVEMAYPTWRGLAGGLYNVLGWYIGSLAASWSCYGTANISDNWSWRIPYIIQAVPAAVIICTVWFIPESPRWLFAKGKNDLARQILVKYHGDGNEDSALVKLECEEIKYSLEAEAELTNGKWWDYKVLVKNRANRYRMWILFLIVVFSQFTGGGIISYYLPTMLETVGITSSSQQLLMNALNTVFSFSGGLVGAFFVDKAGRRPLLLWGVFLTGLIYVPINVLAALANGNISQASGYAFIAMMFLYGIVISFTWTPLQALYPAEILSTDIRARGIAADKFVAAIASFINLYATPIALHDIGWKTYTIFLVLHVIHWFLMYLVTVETKGRSLEELEEIFNDPKPVKRSKQINRVVISAGFAGATQLKHTEYIIYGQPTAVQSVSTAHVSIAMSDHPQLKHPGVGRYPGLGLDLRYHDQNEGRDRGDIFPIGIHANCFGSDSDMLLIREVAMMIVMDRLTDKPNWHVKVFDDNVTAKWTEEALAIPVESLYSDIVEYKWRGPKRLKTILDRGCLEYLRAKAKFFAKTGLIPTLDATATVVKSDNLIDCALHNELRAVFAKLKDDQKDDPDWHPRTNEMVRNLVHPSLYPLVYGRSRVFQDEVVGIKDAIDRWAGKGAIIPQSGPDIPVYRGRSSSWDRYPNGVSIGDREVHDSFWSNKYQWLPSNIRLQDDGSVRFTSYINGLHPNKYLDIYGTIEKLIEKALPAWDFCLTLRRHARRADVAGRNKPRFPPHWNPDDENEENWTPSINEVPNPLRSVVTEAKATESASNPASYDEAENEAYVRVASEDEEGYRYYGSPREVAWKKIREPVQPEAPEFRAWDYGVKPGETLRERFKDLQVIVKMASIELTPEKPCFPAGGWHVEGQMNEHIVATALYYLDSVNITSSQLDFRMQTSYDQDARWEVGQGQYEWMERVYGTGLGAGSNDTSCLQRYGNVQTMQGRLLAFPNVFHHRVSPFELEDKTRPGHRRFIALWLVDPLTRIINTGNVPPQQKSWWMEYAFKNLNRENAKNVPSAVAQLVLNSGPGHPGLKAAVECGQRLPAELMEMVQRNVGDEAMPMSLEEAKEHRHKLMEERTSFQDEVRNKWKQVEYSFCEH</sequence>
<accession>A0ACC1SRN8</accession>
<organism evidence="1 2">
    <name type="scientific">Fusarium decemcellulare</name>
    <dbReference type="NCBI Taxonomy" id="57161"/>
    <lineage>
        <taxon>Eukaryota</taxon>
        <taxon>Fungi</taxon>
        <taxon>Dikarya</taxon>
        <taxon>Ascomycota</taxon>
        <taxon>Pezizomycotina</taxon>
        <taxon>Sordariomycetes</taxon>
        <taxon>Hypocreomycetidae</taxon>
        <taxon>Hypocreales</taxon>
        <taxon>Nectriaceae</taxon>
        <taxon>Fusarium</taxon>
        <taxon>Fusarium decemcellulare species complex</taxon>
    </lineage>
</organism>
<name>A0ACC1SRN8_9HYPO</name>
<evidence type="ECO:0000313" key="1">
    <source>
        <dbReference type="EMBL" id="KAJ3544815.1"/>
    </source>
</evidence>